<dbReference type="EMBL" id="CP108222">
    <property type="protein sequence ID" value="WTT22061.1"/>
    <property type="molecule type" value="Genomic_DNA"/>
</dbReference>
<reference evidence="2" key="1">
    <citation type="submission" date="2022-10" db="EMBL/GenBank/DDBJ databases">
        <title>The complete genomes of actinobacterial strains from the NBC collection.</title>
        <authorList>
            <person name="Joergensen T.S."/>
            <person name="Alvarez Arevalo M."/>
            <person name="Sterndorff E.B."/>
            <person name="Faurdal D."/>
            <person name="Vuksanovic O."/>
            <person name="Mourched A.-S."/>
            <person name="Charusanti P."/>
            <person name="Shaw S."/>
            <person name="Blin K."/>
            <person name="Weber T."/>
        </authorList>
    </citation>
    <scope>NUCLEOTIDE SEQUENCE</scope>
    <source>
        <strain evidence="2">NBC_00093</strain>
    </source>
</reference>
<sequence>MALHAEQFFTQQLALTDGTVIGDIYYATPRPDSPLRLRIGFSRTIRLGEYDGLRLQILHVDQGGVLDSVLLTFADHDTFRSRDAAIDRQPGDDGYAKVRDWHQRDEPPWQGAATTKLRRAIEQYTLLWFPQPPAAARPDKAASQRTLSGHPTAPEPNGFWLVDSDFRARLRSATHVLLDIVADCLDDDFRLVQALDGARYHAAELLGIPNEFGVLAEAEAAAEIVGLGTGSPFAPAVTRSLVLLDQRPLADQERAVRAALRRRAPAESALRTPVPAPVPTSPASTRTR</sequence>
<feature type="region of interest" description="Disordered" evidence="1">
    <location>
        <begin position="135"/>
        <end position="154"/>
    </location>
</feature>
<name>A0AAU2AEU6_9ACTN</name>
<organism evidence="2">
    <name type="scientific">Streptomyces sp. NBC_00093</name>
    <dbReference type="NCBI Taxonomy" id="2975649"/>
    <lineage>
        <taxon>Bacteria</taxon>
        <taxon>Bacillati</taxon>
        <taxon>Actinomycetota</taxon>
        <taxon>Actinomycetes</taxon>
        <taxon>Kitasatosporales</taxon>
        <taxon>Streptomycetaceae</taxon>
        <taxon>Streptomyces</taxon>
    </lineage>
</organism>
<dbReference type="AlphaFoldDB" id="A0AAU2AEU6"/>
<feature type="region of interest" description="Disordered" evidence="1">
    <location>
        <begin position="260"/>
        <end position="288"/>
    </location>
</feature>
<accession>A0AAU2AEU6</accession>
<evidence type="ECO:0000256" key="1">
    <source>
        <dbReference type="SAM" id="MobiDB-lite"/>
    </source>
</evidence>
<proteinExistence type="predicted"/>
<protein>
    <submittedName>
        <fullName evidence="2">Uncharacterized protein</fullName>
    </submittedName>
</protein>
<gene>
    <name evidence="2" type="ORF">OHA22_44290</name>
</gene>
<evidence type="ECO:0000313" key="2">
    <source>
        <dbReference type="EMBL" id="WTT22061.1"/>
    </source>
</evidence>